<reference evidence="2 3" key="1">
    <citation type="submission" date="2014-12" db="EMBL/GenBank/DDBJ databases">
        <title>Draft genome sequences of 10 type strains of Lactococcus.</title>
        <authorList>
            <person name="Sun Z."/>
            <person name="Zhong Z."/>
            <person name="Liu W."/>
            <person name="Zhang W."/>
            <person name="Zhang H."/>
        </authorList>
    </citation>
    <scope>NUCLEOTIDE SEQUENCE [LARGE SCALE GENOMIC DNA]</scope>
    <source>
        <strain evidence="2 3">DSM 20686</strain>
    </source>
</reference>
<dbReference type="OrthoDB" id="2242506at2"/>
<evidence type="ECO:0000313" key="2">
    <source>
        <dbReference type="EMBL" id="PCS05760.1"/>
    </source>
</evidence>
<organism evidence="2 3">
    <name type="scientific">Pseudolactococcus plantarum</name>
    <dbReference type="NCBI Taxonomy" id="1365"/>
    <lineage>
        <taxon>Bacteria</taxon>
        <taxon>Bacillati</taxon>
        <taxon>Bacillota</taxon>
        <taxon>Bacilli</taxon>
        <taxon>Lactobacillales</taxon>
        <taxon>Streptococcaceae</taxon>
        <taxon>Pseudolactococcus</taxon>
    </lineage>
</organism>
<name>A0A2A5RX37_9LACT</name>
<evidence type="ECO:0000256" key="1">
    <source>
        <dbReference type="SAM" id="Phobius"/>
    </source>
</evidence>
<evidence type="ECO:0000313" key="3">
    <source>
        <dbReference type="Proteomes" id="UP000242246"/>
    </source>
</evidence>
<feature type="transmembrane region" description="Helical" evidence="1">
    <location>
        <begin position="101"/>
        <end position="124"/>
    </location>
</feature>
<gene>
    <name evidence="2" type="ORF">RU87_GL000470</name>
</gene>
<keyword evidence="1" id="KW-0812">Transmembrane</keyword>
<dbReference type="RefSeq" id="WP_068164125.1">
    <property type="nucleotide sequence ID" value="NZ_JXJX01000012.1"/>
</dbReference>
<evidence type="ECO:0008006" key="4">
    <source>
        <dbReference type="Google" id="ProtNLM"/>
    </source>
</evidence>
<dbReference type="STRING" id="1348632.GCA_001591745_01561"/>
<keyword evidence="1" id="KW-1133">Transmembrane helix</keyword>
<proteinExistence type="predicted"/>
<accession>A0A2A5RX37</accession>
<keyword evidence="1" id="KW-0472">Membrane</keyword>
<dbReference type="AlphaFoldDB" id="A0A2A5RX37"/>
<dbReference type="Proteomes" id="UP000242246">
    <property type="component" value="Unassembled WGS sequence"/>
</dbReference>
<keyword evidence="3" id="KW-1185">Reference proteome</keyword>
<dbReference type="EMBL" id="JXJX01000012">
    <property type="protein sequence ID" value="PCS05760.1"/>
    <property type="molecule type" value="Genomic_DNA"/>
</dbReference>
<sequence>MTKFLQRLSRIILAVFALILLFAGGMSFQRYLTEHKAPKTAVTAQVIKVDNKKKVAYDYKDVHYTSIPVANVIQNLGKVGDKITVYVNQHDPKKIYMKPTATVLLIFASVMIGWSVLIILVLGFEYWLIHKVKEIAHDSEVAIAEQEKGAK</sequence>
<comment type="caution">
    <text evidence="2">The sequence shown here is derived from an EMBL/GenBank/DDBJ whole genome shotgun (WGS) entry which is preliminary data.</text>
</comment>
<protein>
    <recommendedName>
        <fullName evidence="4">DUF3592 domain-containing protein</fullName>
    </recommendedName>
</protein>